<dbReference type="SUPFAM" id="SSF54637">
    <property type="entry name" value="Thioesterase/thiol ester dehydrase-isomerase"/>
    <property type="match status" value="2"/>
</dbReference>
<dbReference type="EMBL" id="CP054257">
    <property type="protein sequence ID" value="QTQ11134.1"/>
    <property type="molecule type" value="Genomic_DNA"/>
</dbReference>
<dbReference type="InterPro" id="IPR029069">
    <property type="entry name" value="HotDog_dom_sf"/>
</dbReference>
<dbReference type="Pfam" id="PF01643">
    <property type="entry name" value="Acyl-ACP_TE"/>
    <property type="match status" value="1"/>
</dbReference>
<sequence length="260" mass="30745">MEEFKEWFDYVKDNNGNEIPIFNREAKIYFSQCSADNKLNLYELLKLCSDSATEDYNLRGFSWKMLWKNQVIILLSRQSFRFFKRPQSDERIRIVTWEETPEPLQLVRRYKILSDAEDVLITGHSTWLLVNPDTRKIIRTKDFNLRSPVPNYLVPYEGIPTGKIILPENMQELNRRPICFTDIDSNGHTNNSRYGAFTVDCLPEEYQKKNFTDFRINYSKEAVRGQTLTMFAHFDDEAKKITVAGKTDHNVCFESELFYK</sequence>
<dbReference type="GO" id="GO:0006633">
    <property type="term" value="P:fatty acid biosynthetic process"/>
    <property type="evidence" value="ECO:0007669"/>
    <property type="project" value="InterPro"/>
</dbReference>
<proteinExistence type="predicted"/>
<evidence type="ECO:0000259" key="2">
    <source>
        <dbReference type="Pfam" id="PF20791"/>
    </source>
</evidence>
<reference evidence="3" key="2">
    <citation type="journal article" date="2021" name="Microbiol. Resour. Announc.">
        <title>Complete Genome Sequences of Three Human Oral Treponema parvum Isolates.</title>
        <authorList>
            <person name="Zeng H."/>
            <person name="Watt R.M."/>
        </authorList>
    </citation>
    <scope>NUCLEOTIDE SEQUENCE</scope>
    <source>
        <strain evidence="3">ATCC 700773</strain>
    </source>
</reference>
<dbReference type="GO" id="GO:0016790">
    <property type="term" value="F:thiolester hydrolase activity"/>
    <property type="evidence" value="ECO:0007669"/>
    <property type="project" value="InterPro"/>
</dbReference>
<dbReference type="InterPro" id="IPR049427">
    <property type="entry name" value="Acyl-ACP_TE_C"/>
</dbReference>
<evidence type="ECO:0000313" key="3">
    <source>
        <dbReference type="EMBL" id="QTQ11134.1"/>
    </source>
</evidence>
<evidence type="ECO:0000259" key="1">
    <source>
        <dbReference type="Pfam" id="PF01643"/>
    </source>
</evidence>
<dbReference type="AlphaFoldDB" id="A0A975EY99"/>
<dbReference type="Pfam" id="PF20791">
    <property type="entry name" value="Acyl-ACP_TE_C"/>
    <property type="match status" value="1"/>
</dbReference>
<dbReference type="Gene3D" id="3.10.129.10">
    <property type="entry name" value="Hotdog Thioesterase"/>
    <property type="match status" value="2"/>
</dbReference>
<dbReference type="InterPro" id="IPR002864">
    <property type="entry name" value="Acyl-ACP_thioesterase_NHD"/>
</dbReference>
<feature type="domain" description="Acyl-ACP thioesterase-like C-terminal" evidence="2">
    <location>
        <begin position="177"/>
        <end position="242"/>
    </location>
</feature>
<feature type="domain" description="Acyl-ACP thioesterase N-terminal hotdog" evidence="1">
    <location>
        <begin position="22"/>
        <end position="141"/>
    </location>
</feature>
<organism evidence="3 4">
    <name type="scientific">Treponema parvum</name>
    <dbReference type="NCBI Taxonomy" id="138851"/>
    <lineage>
        <taxon>Bacteria</taxon>
        <taxon>Pseudomonadati</taxon>
        <taxon>Spirochaetota</taxon>
        <taxon>Spirochaetia</taxon>
        <taxon>Spirochaetales</taxon>
        <taxon>Treponemataceae</taxon>
        <taxon>Treponema</taxon>
    </lineage>
</organism>
<protein>
    <submittedName>
        <fullName evidence="3">Acyl-[acyl-carrier-protein] thioesterase</fullName>
    </submittedName>
</protein>
<dbReference type="RefSeq" id="WP_210117931.1">
    <property type="nucleotide sequence ID" value="NZ_CP054257.1"/>
</dbReference>
<evidence type="ECO:0000313" key="4">
    <source>
        <dbReference type="Proteomes" id="UP000671995"/>
    </source>
</evidence>
<dbReference type="Proteomes" id="UP000671995">
    <property type="component" value="Chromosome"/>
</dbReference>
<reference evidence="3" key="1">
    <citation type="submission" date="2020-05" db="EMBL/GenBank/DDBJ databases">
        <authorList>
            <person name="Zeng H."/>
            <person name="Chan Y.K."/>
            <person name="Watt R.M."/>
        </authorList>
    </citation>
    <scope>NUCLEOTIDE SEQUENCE</scope>
    <source>
        <strain evidence="3">ATCC 700773</strain>
    </source>
</reference>
<accession>A0A975EY99</accession>
<gene>
    <name evidence="3" type="ORF">HRI96_02355</name>
</gene>
<name>A0A975EY99_9SPIR</name>